<accession>A0A2J6TIE4</accession>
<name>A0A2J6TIE4_9HELO</name>
<dbReference type="RefSeq" id="XP_024739677.1">
    <property type="nucleotide sequence ID" value="XM_024882831.1"/>
</dbReference>
<dbReference type="Proteomes" id="UP000235371">
    <property type="component" value="Unassembled WGS sequence"/>
</dbReference>
<sequence>MNSLRESRRRRNMFAMCLTTSLADQVTNAVGTMTSASRSSHNEFAEGIVSSVSAAKHSRLRNKVQERIEADPPTENVIRSVIQSLPPQTIEGMLVGAAGGVMALPNEFKELYADLANKYPSPSPLVGTPRPMRLQPPRQDVVCTILPVGMSKKRNVCLESIEIPSLHLLLANLKHATSSEHQGPTSITKTITIHVPTPAFSNSRETSTPENECEHCRDAEWKFRNEQCIAGQHSQKFYGAQYNRFDSMENYY</sequence>
<dbReference type="GeneID" id="36590908"/>
<keyword evidence="2" id="KW-1185">Reference proteome</keyword>
<proteinExistence type="predicted"/>
<dbReference type="InParanoid" id="A0A2J6TIE4"/>
<organism evidence="1 2">
    <name type="scientific">Hyaloscypha bicolor E</name>
    <dbReference type="NCBI Taxonomy" id="1095630"/>
    <lineage>
        <taxon>Eukaryota</taxon>
        <taxon>Fungi</taxon>
        <taxon>Dikarya</taxon>
        <taxon>Ascomycota</taxon>
        <taxon>Pezizomycotina</taxon>
        <taxon>Leotiomycetes</taxon>
        <taxon>Helotiales</taxon>
        <taxon>Hyaloscyphaceae</taxon>
        <taxon>Hyaloscypha</taxon>
        <taxon>Hyaloscypha bicolor</taxon>
    </lineage>
</organism>
<evidence type="ECO:0000313" key="2">
    <source>
        <dbReference type="Proteomes" id="UP000235371"/>
    </source>
</evidence>
<dbReference type="AlphaFoldDB" id="A0A2J6TIE4"/>
<reference evidence="1 2" key="1">
    <citation type="submission" date="2016-04" db="EMBL/GenBank/DDBJ databases">
        <title>A degradative enzymes factory behind the ericoid mycorrhizal symbiosis.</title>
        <authorList>
            <consortium name="DOE Joint Genome Institute"/>
            <person name="Martino E."/>
            <person name="Morin E."/>
            <person name="Grelet G."/>
            <person name="Kuo A."/>
            <person name="Kohler A."/>
            <person name="Daghino S."/>
            <person name="Barry K."/>
            <person name="Choi C."/>
            <person name="Cichocki N."/>
            <person name="Clum A."/>
            <person name="Copeland A."/>
            <person name="Hainaut M."/>
            <person name="Haridas S."/>
            <person name="Labutti K."/>
            <person name="Lindquist E."/>
            <person name="Lipzen A."/>
            <person name="Khouja H.-R."/>
            <person name="Murat C."/>
            <person name="Ohm R."/>
            <person name="Olson A."/>
            <person name="Spatafora J."/>
            <person name="Veneault-Fourrey C."/>
            <person name="Henrissat B."/>
            <person name="Grigoriev I."/>
            <person name="Martin F."/>
            <person name="Perotto S."/>
        </authorList>
    </citation>
    <scope>NUCLEOTIDE SEQUENCE [LARGE SCALE GENOMIC DNA]</scope>
    <source>
        <strain evidence="1 2">E</strain>
    </source>
</reference>
<gene>
    <name evidence="1" type="ORF">K444DRAFT_627653</name>
</gene>
<evidence type="ECO:0000313" key="1">
    <source>
        <dbReference type="EMBL" id="PMD62773.1"/>
    </source>
</evidence>
<dbReference type="EMBL" id="KZ613783">
    <property type="protein sequence ID" value="PMD62773.1"/>
    <property type="molecule type" value="Genomic_DNA"/>
</dbReference>
<protein>
    <submittedName>
        <fullName evidence="1">Uncharacterized protein</fullName>
    </submittedName>
</protein>